<evidence type="ECO:0000256" key="1">
    <source>
        <dbReference type="PIRSR" id="PIRSR018774-1"/>
    </source>
</evidence>
<dbReference type="Gene3D" id="3.60.20.10">
    <property type="entry name" value="Glutamine Phosphoribosylpyrophosphate, subunit 1, domain 1"/>
    <property type="match status" value="1"/>
</dbReference>
<protein>
    <recommendedName>
        <fullName evidence="2">Glutamine amidotransferase type-2 domain-containing protein</fullName>
    </recommendedName>
</protein>
<accession>A0A523XQ33</accession>
<evidence type="ECO:0000313" key="3">
    <source>
        <dbReference type="EMBL" id="TET81406.1"/>
    </source>
</evidence>
<sequence length="360" mass="40986">MMDLDERNVSGCGLSSMMNKKRVKVDGQAITKSMRNLRERGNGLGAGFAAYGIYPDRKDYFALHLMYDSKDAKKNTEDYINNYFHISSKEPIPTRRTESIIDPPVFWRYFVLPQEKFLPTDGDSEEDFVIKKVMHINTGVEGAFVVSSGKDMGVFKGIGYPEDISEFFKIEEYKAHTWIGHSRFPTNTPGWWGGAHPFTILDWAVVHNGEISSYGINKRYLKMHGYNCTMQTDSEVVAYLFDLLIRRHRIPLEYVSDVLASPFWKNIDLEREDQRQIRTALRMVYGSALVNGPFAVIIGHNGGLMGLSDRVKLRPMVAARDGDWLYISSEEAGIREISPSVQNVWHPRAGELVVGELEKN</sequence>
<dbReference type="EMBL" id="SOIP01000242">
    <property type="protein sequence ID" value="TET81406.1"/>
    <property type="molecule type" value="Genomic_DNA"/>
</dbReference>
<dbReference type="Pfam" id="PF00310">
    <property type="entry name" value="GATase_2"/>
    <property type="match status" value="1"/>
</dbReference>
<evidence type="ECO:0000313" key="4">
    <source>
        <dbReference type="Proteomes" id="UP000315534"/>
    </source>
</evidence>
<reference evidence="3 4" key="1">
    <citation type="submission" date="2019-03" db="EMBL/GenBank/DDBJ databases">
        <title>Metabolic potential of uncultured bacteria and archaea associated with petroleum seepage in deep-sea sediments.</title>
        <authorList>
            <person name="Dong X."/>
            <person name="Hubert C."/>
        </authorList>
    </citation>
    <scope>NUCLEOTIDE SEQUENCE [LARGE SCALE GENOMIC DNA]</scope>
    <source>
        <strain evidence="3">E29_bin36</strain>
    </source>
</reference>
<dbReference type="PIRSF" id="PIRSF018774">
    <property type="entry name" value="GOGAT_lg_dom1"/>
    <property type="match status" value="1"/>
</dbReference>
<organism evidence="3 4">
    <name type="scientific">candidate division TA06 bacterium</name>
    <dbReference type="NCBI Taxonomy" id="2250710"/>
    <lineage>
        <taxon>Bacteria</taxon>
        <taxon>Bacteria division TA06</taxon>
    </lineage>
</organism>
<gene>
    <name evidence="3" type="ORF">E3J38_03950</name>
</gene>
<dbReference type="CDD" id="cd01907">
    <property type="entry name" value="GlxB"/>
    <property type="match status" value="1"/>
</dbReference>
<dbReference type="InterPro" id="IPR029055">
    <property type="entry name" value="Ntn_hydrolases_N"/>
</dbReference>
<name>A0A523XQ33_UNCT6</name>
<feature type="domain" description="Glutamine amidotransferase type-2" evidence="2">
    <location>
        <begin position="12"/>
        <end position="358"/>
    </location>
</feature>
<dbReference type="Proteomes" id="UP000315534">
    <property type="component" value="Unassembled WGS sequence"/>
</dbReference>
<dbReference type="SUPFAM" id="SSF56235">
    <property type="entry name" value="N-terminal nucleophile aminohydrolases (Ntn hydrolases)"/>
    <property type="match status" value="1"/>
</dbReference>
<comment type="caution">
    <text evidence="3">The sequence shown here is derived from an EMBL/GenBank/DDBJ whole genome shotgun (WGS) entry which is preliminary data.</text>
</comment>
<dbReference type="PROSITE" id="PS51278">
    <property type="entry name" value="GATASE_TYPE_2"/>
    <property type="match status" value="1"/>
</dbReference>
<feature type="active site" description="For GATase activity" evidence="1">
    <location>
        <position position="12"/>
    </location>
</feature>
<dbReference type="InterPro" id="IPR012375">
    <property type="entry name" value="Glu_synth_lsu_1"/>
</dbReference>
<dbReference type="AlphaFoldDB" id="A0A523XQ33"/>
<dbReference type="InterPro" id="IPR017932">
    <property type="entry name" value="GATase_2_dom"/>
</dbReference>
<proteinExistence type="predicted"/>
<evidence type="ECO:0000259" key="2">
    <source>
        <dbReference type="PROSITE" id="PS51278"/>
    </source>
</evidence>